<evidence type="ECO:0000256" key="1">
    <source>
        <dbReference type="SAM" id="MobiDB-lite"/>
    </source>
</evidence>
<dbReference type="EnsemblPlants" id="AUR62002180-RA">
    <property type="protein sequence ID" value="AUR62002180-RA:cds"/>
    <property type="gene ID" value="AUR62002180"/>
</dbReference>
<feature type="region of interest" description="Disordered" evidence="1">
    <location>
        <begin position="132"/>
        <end position="159"/>
    </location>
</feature>
<proteinExistence type="predicted"/>
<feature type="region of interest" description="Disordered" evidence="1">
    <location>
        <begin position="176"/>
        <end position="196"/>
    </location>
</feature>
<protein>
    <submittedName>
        <fullName evidence="2">Uncharacterized protein</fullName>
    </submittedName>
</protein>
<dbReference type="AlphaFoldDB" id="A0A803KT22"/>
<keyword evidence="3" id="KW-1185">Reference proteome</keyword>
<evidence type="ECO:0000313" key="3">
    <source>
        <dbReference type="Proteomes" id="UP000596660"/>
    </source>
</evidence>
<accession>A0A803KT22</accession>
<dbReference type="Proteomes" id="UP000596660">
    <property type="component" value="Unplaced"/>
</dbReference>
<reference evidence="2" key="1">
    <citation type="journal article" date="2017" name="Nature">
        <title>The genome of Chenopodium quinoa.</title>
        <authorList>
            <person name="Jarvis D.E."/>
            <person name="Ho Y.S."/>
            <person name="Lightfoot D.J."/>
            <person name="Schmoeckel S.M."/>
            <person name="Li B."/>
            <person name="Borm T.J.A."/>
            <person name="Ohyanagi H."/>
            <person name="Mineta K."/>
            <person name="Michell C.T."/>
            <person name="Saber N."/>
            <person name="Kharbatia N.M."/>
            <person name="Rupper R.R."/>
            <person name="Sharp A.R."/>
            <person name="Dally N."/>
            <person name="Boughton B.A."/>
            <person name="Woo Y.H."/>
            <person name="Gao G."/>
            <person name="Schijlen E.G.W.M."/>
            <person name="Guo X."/>
            <person name="Momin A.A."/>
            <person name="Negrao S."/>
            <person name="Al-Babili S."/>
            <person name="Gehring C."/>
            <person name="Roessner U."/>
            <person name="Jung C."/>
            <person name="Murphy K."/>
            <person name="Arold S.T."/>
            <person name="Gojobori T."/>
            <person name="van der Linden C.G."/>
            <person name="van Loo E.N."/>
            <person name="Jellen E.N."/>
            <person name="Maughan P.J."/>
            <person name="Tester M."/>
        </authorList>
    </citation>
    <scope>NUCLEOTIDE SEQUENCE [LARGE SCALE GENOMIC DNA]</scope>
    <source>
        <strain evidence="2">cv. PI 614886</strain>
    </source>
</reference>
<reference evidence="2" key="2">
    <citation type="submission" date="2021-03" db="UniProtKB">
        <authorList>
            <consortium name="EnsemblPlants"/>
        </authorList>
    </citation>
    <scope>IDENTIFICATION</scope>
</reference>
<organism evidence="2 3">
    <name type="scientific">Chenopodium quinoa</name>
    <name type="common">Quinoa</name>
    <dbReference type="NCBI Taxonomy" id="63459"/>
    <lineage>
        <taxon>Eukaryota</taxon>
        <taxon>Viridiplantae</taxon>
        <taxon>Streptophyta</taxon>
        <taxon>Embryophyta</taxon>
        <taxon>Tracheophyta</taxon>
        <taxon>Spermatophyta</taxon>
        <taxon>Magnoliopsida</taxon>
        <taxon>eudicotyledons</taxon>
        <taxon>Gunneridae</taxon>
        <taxon>Pentapetalae</taxon>
        <taxon>Caryophyllales</taxon>
        <taxon>Chenopodiaceae</taxon>
        <taxon>Chenopodioideae</taxon>
        <taxon>Atripliceae</taxon>
        <taxon>Chenopodium</taxon>
    </lineage>
</organism>
<feature type="compositionally biased region" description="Basic and acidic residues" evidence="1">
    <location>
        <begin position="185"/>
        <end position="196"/>
    </location>
</feature>
<feature type="compositionally biased region" description="Basic and acidic residues" evidence="1">
    <location>
        <begin position="148"/>
        <end position="158"/>
    </location>
</feature>
<dbReference type="Gramene" id="AUR62002180-RA">
    <property type="protein sequence ID" value="AUR62002180-RA:cds"/>
    <property type="gene ID" value="AUR62002180"/>
</dbReference>
<name>A0A803KT22_CHEQI</name>
<sequence length="257" mass="29332">MNQEQRFSEASRTGRDWSCRQSWVDQFVMDRDNVVVVEALTLGNNQFLPVFALVVQERCSSSEIGWASHSQMQVCGGILNMQSVLCVNVWWAGGNFKLISIWNGQMPLFSSFTKKTSYSRHRDRIRGYEPLHSDNSKVLDAPQTLGGTREKPKDETKTRIRKKVRFNLEVVTYEPLSSQEDDHDDNNWEERGDEKTDQATAAVEACLICAPLSKTISTESKLPFSATNARLRSHYIVPVLNPIENLSQWKTVKTRKC</sequence>
<evidence type="ECO:0000313" key="2">
    <source>
        <dbReference type="EnsemblPlants" id="AUR62002180-RA:cds"/>
    </source>
</evidence>